<keyword evidence="3" id="KW-1185">Reference proteome</keyword>
<protein>
    <recommendedName>
        <fullName evidence="1">F-box domain-containing protein</fullName>
    </recommendedName>
</protein>
<reference evidence="2 3" key="1">
    <citation type="submission" date="2021-02" db="EMBL/GenBank/DDBJ databases">
        <title>Genome assembly of Pseudopithomyces chartarum.</title>
        <authorList>
            <person name="Jauregui R."/>
            <person name="Singh J."/>
            <person name="Voisey C."/>
        </authorList>
    </citation>
    <scope>NUCLEOTIDE SEQUENCE [LARGE SCALE GENOMIC DNA]</scope>
    <source>
        <strain evidence="2 3">AGR01</strain>
    </source>
</reference>
<dbReference type="InterPro" id="IPR036047">
    <property type="entry name" value="F-box-like_dom_sf"/>
</dbReference>
<dbReference type="Proteomes" id="UP001280581">
    <property type="component" value="Unassembled WGS sequence"/>
</dbReference>
<dbReference type="PROSITE" id="PS50181">
    <property type="entry name" value="FBOX"/>
    <property type="match status" value="1"/>
</dbReference>
<feature type="domain" description="F-box" evidence="1">
    <location>
        <begin position="35"/>
        <end position="88"/>
    </location>
</feature>
<comment type="caution">
    <text evidence="2">The sequence shown here is derived from an EMBL/GenBank/DDBJ whole genome shotgun (WGS) entry which is preliminary data.</text>
</comment>
<evidence type="ECO:0000259" key="1">
    <source>
        <dbReference type="PROSITE" id="PS50181"/>
    </source>
</evidence>
<sequence length="464" mass="52643">MCYCLKFELPQTCFEPYLAQVNPTLLAATEPPFHTSNLNRLPPEIIVQISKSLDNHKSLNSLARVNSRFKTLLTPVIYAEFDTAYNKETHFLRTLISAPHLSHHVKRLRWMDERDDWDSDKDAYEVENRQVIASELSKSPSIFHKQLAAAIKHAIGGTLHVALLAAALSLAPNLELLELTLASRTTSRIRWNEAVWIASPHSFGHLHTIKVKLQRKAGMDLNVLFLLPTVRTLDITTVSRGKSDQQKSMWLPLPEKSSNVETLLLRKSSIYVDILVAAVKSCKALKKFLYQHHDIWVPLRNLDMTQLSSALILHKETLRELGIMERLGEREETTPVPNEIVELPRLENVLLPIYSTCLKTKDRMNLGPEVRRYACTIKGTESRKAFDGFLRLLSRDISKLKEESPLLETVTVWVVEREYTSSLVVYVAKSECRKAGVTLNVNVLSDKSDVSTAVDNWESGVFEA</sequence>
<dbReference type="EMBL" id="WVTA01000001">
    <property type="protein sequence ID" value="KAK3217297.1"/>
    <property type="molecule type" value="Genomic_DNA"/>
</dbReference>
<organism evidence="2 3">
    <name type="scientific">Pseudopithomyces chartarum</name>
    <dbReference type="NCBI Taxonomy" id="1892770"/>
    <lineage>
        <taxon>Eukaryota</taxon>
        <taxon>Fungi</taxon>
        <taxon>Dikarya</taxon>
        <taxon>Ascomycota</taxon>
        <taxon>Pezizomycotina</taxon>
        <taxon>Dothideomycetes</taxon>
        <taxon>Pleosporomycetidae</taxon>
        <taxon>Pleosporales</taxon>
        <taxon>Massarineae</taxon>
        <taxon>Didymosphaeriaceae</taxon>
        <taxon>Pseudopithomyces</taxon>
    </lineage>
</organism>
<name>A0AAN6RMD9_9PLEO</name>
<accession>A0AAN6RMD9</accession>
<evidence type="ECO:0000313" key="3">
    <source>
        <dbReference type="Proteomes" id="UP001280581"/>
    </source>
</evidence>
<proteinExistence type="predicted"/>
<gene>
    <name evidence="2" type="ORF">GRF29_1g2628835</name>
</gene>
<evidence type="ECO:0000313" key="2">
    <source>
        <dbReference type="EMBL" id="KAK3217297.1"/>
    </source>
</evidence>
<dbReference type="InterPro" id="IPR001810">
    <property type="entry name" value="F-box_dom"/>
</dbReference>
<dbReference type="AlphaFoldDB" id="A0AAN6RMD9"/>
<dbReference type="SUPFAM" id="SSF81383">
    <property type="entry name" value="F-box domain"/>
    <property type="match status" value="1"/>
</dbReference>